<evidence type="ECO:0000259" key="8">
    <source>
        <dbReference type="PROSITE" id="PS51192"/>
    </source>
</evidence>
<organism evidence="10 11">
    <name type="scientific">Patiria miniata</name>
    <name type="common">Bat star</name>
    <name type="synonym">Asterina miniata</name>
    <dbReference type="NCBI Taxonomy" id="46514"/>
    <lineage>
        <taxon>Eukaryota</taxon>
        <taxon>Metazoa</taxon>
        <taxon>Echinodermata</taxon>
        <taxon>Eleutherozoa</taxon>
        <taxon>Asterozoa</taxon>
        <taxon>Asteroidea</taxon>
        <taxon>Valvatacea</taxon>
        <taxon>Valvatida</taxon>
        <taxon>Asterinidae</taxon>
        <taxon>Patiria</taxon>
    </lineage>
</organism>
<evidence type="ECO:0000256" key="6">
    <source>
        <dbReference type="ARBA" id="ARBA00034617"/>
    </source>
</evidence>
<dbReference type="GO" id="GO:0005524">
    <property type="term" value="F:ATP binding"/>
    <property type="evidence" value="ECO:0007669"/>
    <property type="project" value="UniProtKB-KW"/>
</dbReference>
<evidence type="ECO:0000256" key="4">
    <source>
        <dbReference type="ARBA" id="ARBA00022806"/>
    </source>
</evidence>
<proteinExistence type="inferred from homology"/>
<dbReference type="OMA" id="RVGHAVC"/>
<keyword evidence="4" id="KW-0347">Helicase</keyword>
<dbReference type="PROSITE" id="PS51192">
    <property type="entry name" value="HELICASE_ATP_BIND_1"/>
    <property type="match status" value="1"/>
</dbReference>
<evidence type="ECO:0000256" key="5">
    <source>
        <dbReference type="ARBA" id="ARBA00022840"/>
    </source>
</evidence>
<dbReference type="InterPro" id="IPR014001">
    <property type="entry name" value="Helicase_ATP-bd"/>
</dbReference>
<dbReference type="GO" id="GO:0016787">
    <property type="term" value="F:hydrolase activity"/>
    <property type="evidence" value="ECO:0007669"/>
    <property type="project" value="UniProtKB-KW"/>
</dbReference>
<keyword evidence="5" id="KW-0067">ATP-binding</keyword>
<dbReference type="NCBIfam" id="TIGR00614">
    <property type="entry name" value="recQ_fam"/>
    <property type="match status" value="1"/>
</dbReference>
<feature type="domain" description="Helicase C-terminal" evidence="9">
    <location>
        <begin position="229"/>
        <end position="406"/>
    </location>
</feature>
<evidence type="ECO:0000256" key="2">
    <source>
        <dbReference type="ARBA" id="ARBA00022741"/>
    </source>
</evidence>
<dbReference type="Pfam" id="PF00270">
    <property type="entry name" value="DEAD"/>
    <property type="match status" value="1"/>
</dbReference>
<keyword evidence="11" id="KW-1185">Reference proteome</keyword>
<reference evidence="10" key="1">
    <citation type="submission" date="2022-11" db="UniProtKB">
        <authorList>
            <consortium name="EnsemblMetazoa"/>
        </authorList>
    </citation>
    <scope>IDENTIFICATION</scope>
</reference>
<dbReference type="InterPro" id="IPR027417">
    <property type="entry name" value="P-loop_NTPase"/>
</dbReference>
<evidence type="ECO:0000256" key="3">
    <source>
        <dbReference type="ARBA" id="ARBA00022801"/>
    </source>
</evidence>
<keyword evidence="2" id="KW-0547">Nucleotide-binding</keyword>
<comment type="catalytic activity">
    <reaction evidence="6">
        <text>Couples ATP hydrolysis with the unwinding of duplex DNA by translocating in the 3'-5' direction.</text>
        <dbReference type="EC" id="5.6.2.4"/>
    </reaction>
</comment>
<name>A0A913ZN35_PATMI</name>
<sequence>MEEAINNVMTECGVPYNLKPEQIQIIRSVLERRKNVFGLLPTGFGKSDCYGWLSSIMDKIETDVEHITLVISPLRSLMLDQVERWSSRGVTCAAIMRADEIDDATKEEITEGKFQLIFSSPEAILRHKWWSAAKRWANRLTAVVIDEAHCMTKWGTFRDGYKNISTIRSILSQQPVVCLTATATQSMVEDIIHTLNLEVSSFEIIAVLPDRPNIKIHAERVDNANFAEQLKWYADLLKGKEAPKAIIYSRQVNEVANIYAWLMSSLNEMAWAGSDRTVHNRIVEMYHGSTDQESQKRIVSSFAKSSSPLRCVVATMAFGMGVQINDVDFVIHWGPSRDVLSYWQEVGRCARDGRQGHSYLYLYPRSVNKRMVDHSMMEVCASVTSNQCVRAVILQHLYVSGMQKLVRGSCQQCCNGCEE</sequence>
<dbReference type="RefSeq" id="XP_038052525.1">
    <property type="nucleotide sequence ID" value="XM_038196597.1"/>
</dbReference>
<dbReference type="GO" id="GO:0000723">
    <property type="term" value="P:telomere maintenance"/>
    <property type="evidence" value="ECO:0007669"/>
    <property type="project" value="TreeGrafter"/>
</dbReference>
<feature type="domain" description="Helicase ATP-binding" evidence="8">
    <location>
        <begin position="27"/>
        <end position="201"/>
    </location>
</feature>
<dbReference type="OrthoDB" id="6086888at2759"/>
<dbReference type="InterPro" id="IPR001650">
    <property type="entry name" value="Helicase_C-like"/>
</dbReference>
<dbReference type="GO" id="GO:0005654">
    <property type="term" value="C:nucleoplasm"/>
    <property type="evidence" value="ECO:0007669"/>
    <property type="project" value="TreeGrafter"/>
</dbReference>
<dbReference type="SMART" id="SM00490">
    <property type="entry name" value="HELICc"/>
    <property type="match status" value="1"/>
</dbReference>
<dbReference type="Proteomes" id="UP000887568">
    <property type="component" value="Unplaced"/>
</dbReference>
<dbReference type="GeneID" id="119725257"/>
<dbReference type="PANTHER" id="PTHR13710:SF157">
    <property type="entry name" value="DNA HELICASE"/>
    <property type="match status" value="1"/>
</dbReference>
<dbReference type="EnsemblMetazoa" id="XM_038196597.1">
    <property type="protein sequence ID" value="XP_038052525.1"/>
    <property type="gene ID" value="LOC119725257"/>
</dbReference>
<dbReference type="GO" id="GO:0005737">
    <property type="term" value="C:cytoplasm"/>
    <property type="evidence" value="ECO:0007669"/>
    <property type="project" value="TreeGrafter"/>
</dbReference>
<accession>A0A913ZN35</accession>
<dbReference type="AlphaFoldDB" id="A0A913ZN35"/>
<comment type="similarity">
    <text evidence="1">Belongs to the helicase family. RecQ subfamily.</text>
</comment>
<dbReference type="GO" id="GO:0000724">
    <property type="term" value="P:double-strand break repair via homologous recombination"/>
    <property type="evidence" value="ECO:0007669"/>
    <property type="project" value="TreeGrafter"/>
</dbReference>
<dbReference type="SUPFAM" id="SSF52540">
    <property type="entry name" value="P-loop containing nucleoside triphosphate hydrolases"/>
    <property type="match status" value="1"/>
</dbReference>
<dbReference type="GO" id="GO:0009378">
    <property type="term" value="F:four-way junction helicase activity"/>
    <property type="evidence" value="ECO:0007669"/>
    <property type="project" value="TreeGrafter"/>
</dbReference>
<dbReference type="EC" id="5.6.2.4" evidence="7"/>
<dbReference type="Pfam" id="PF00271">
    <property type="entry name" value="Helicase_C"/>
    <property type="match status" value="1"/>
</dbReference>
<keyword evidence="3" id="KW-0378">Hydrolase</keyword>
<dbReference type="GO" id="GO:0003676">
    <property type="term" value="F:nucleic acid binding"/>
    <property type="evidence" value="ECO:0007669"/>
    <property type="project" value="InterPro"/>
</dbReference>
<dbReference type="PROSITE" id="PS51194">
    <property type="entry name" value="HELICASE_CTER"/>
    <property type="match status" value="1"/>
</dbReference>
<evidence type="ECO:0000259" key="9">
    <source>
        <dbReference type="PROSITE" id="PS51194"/>
    </source>
</evidence>
<dbReference type="PANTHER" id="PTHR13710">
    <property type="entry name" value="DNA HELICASE RECQ FAMILY MEMBER"/>
    <property type="match status" value="1"/>
</dbReference>
<evidence type="ECO:0000256" key="1">
    <source>
        <dbReference type="ARBA" id="ARBA00005446"/>
    </source>
</evidence>
<dbReference type="GO" id="GO:0043138">
    <property type="term" value="F:3'-5' DNA helicase activity"/>
    <property type="evidence" value="ECO:0007669"/>
    <property type="project" value="UniProtKB-EC"/>
</dbReference>
<evidence type="ECO:0000256" key="7">
    <source>
        <dbReference type="ARBA" id="ARBA00034808"/>
    </source>
</evidence>
<dbReference type="InterPro" id="IPR004589">
    <property type="entry name" value="DNA_helicase_ATP-dep_RecQ"/>
</dbReference>
<protein>
    <recommendedName>
        <fullName evidence="7">DNA 3'-5' helicase</fullName>
        <ecNumber evidence="7">5.6.2.4</ecNumber>
    </recommendedName>
</protein>
<evidence type="ECO:0000313" key="10">
    <source>
        <dbReference type="EnsemblMetazoa" id="XP_038052525.1"/>
    </source>
</evidence>
<dbReference type="Gene3D" id="3.40.50.300">
    <property type="entry name" value="P-loop containing nucleotide triphosphate hydrolases"/>
    <property type="match status" value="2"/>
</dbReference>
<evidence type="ECO:0000313" key="11">
    <source>
        <dbReference type="Proteomes" id="UP000887568"/>
    </source>
</evidence>
<dbReference type="SMART" id="SM00487">
    <property type="entry name" value="DEXDc"/>
    <property type="match status" value="1"/>
</dbReference>
<dbReference type="InterPro" id="IPR011545">
    <property type="entry name" value="DEAD/DEAH_box_helicase_dom"/>
</dbReference>
<dbReference type="GO" id="GO:0005694">
    <property type="term" value="C:chromosome"/>
    <property type="evidence" value="ECO:0007669"/>
    <property type="project" value="TreeGrafter"/>
</dbReference>